<reference evidence="2" key="2">
    <citation type="submission" date="2015-01" db="EMBL/GenBank/DDBJ databases">
        <title>Evolutionary Origins and Diversification of the Mycorrhizal Mutualists.</title>
        <authorList>
            <consortium name="DOE Joint Genome Institute"/>
            <consortium name="Mycorrhizal Genomics Consortium"/>
            <person name="Kohler A."/>
            <person name="Kuo A."/>
            <person name="Nagy L.G."/>
            <person name="Floudas D."/>
            <person name="Copeland A."/>
            <person name="Barry K.W."/>
            <person name="Cichocki N."/>
            <person name="Veneault-Fourrey C."/>
            <person name="LaButti K."/>
            <person name="Lindquist E.A."/>
            <person name="Lipzen A."/>
            <person name="Lundell T."/>
            <person name="Morin E."/>
            <person name="Murat C."/>
            <person name="Riley R."/>
            <person name="Ohm R."/>
            <person name="Sun H."/>
            <person name="Tunlid A."/>
            <person name="Henrissat B."/>
            <person name="Grigoriev I.V."/>
            <person name="Hibbett D.S."/>
            <person name="Martin F."/>
        </authorList>
    </citation>
    <scope>NUCLEOTIDE SEQUENCE [LARGE SCALE GENOMIC DNA]</scope>
    <source>
        <strain evidence="2">Foug A</strain>
    </source>
</reference>
<dbReference type="InParanoid" id="A0A0C2Z1C2"/>
<feature type="non-terminal residue" evidence="1">
    <location>
        <position position="1"/>
    </location>
</feature>
<dbReference type="AlphaFoldDB" id="A0A0C2Z1C2"/>
<sequence length="119" mass="13867">IHKGVFQHPCILNTFAFYLESVGNLPLRRWWDNHGLWPKSALTLATVAIERAFRQWATGHFVPLDACRFSQQIWGFAMNEIMESVDELTEKMWQKMYSGAEEYLWAYHLKSKAALCAKS</sequence>
<keyword evidence="2" id="KW-1185">Reference proteome</keyword>
<accession>A0A0C2Z1C2</accession>
<protein>
    <submittedName>
        <fullName evidence="1">Uncharacterized protein</fullName>
    </submittedName>
</protein>
<organism evidence="1 2">
    <name type="scientific">Scleroderma citrinum Foug A</name>
    <dbReference type="NCBI Taxonomy" id="1036808"/>
    <lineage>
        <taxon>Eukaryota</taxon>
        <taxon>Fungi</taxon>
        <taxon>Dikarya</taxon>
        <taxon>Basidiomycota</taxon>
        <taxon>Agaricomycotina</taxon>
        <taxon>Agaricomycetes</taxon>
        <taxon>Agaricomycetidae</taxon>
        <taxon>Boletales</taxon>
        <taxon>Sclerodermatineae</taxon>
        <taxon>Sclerodermataceae</taxon>
        <taxon>Scleroderma</taxon>
    </lineage>
</organism>
<reference evidence="1 2" key="1">
    <citation type="submission" date="2014-04" db="EMBL/GenBank/DDBJ databases">
        <authorList>
            <consortium name="DOE Joint Genome Institute"/>
            <person name="Kuo A."/>
            <person name="Kohler A."/>
            <person name="Nagy L.G."/>
            <person name="Floudas D."/>
            <person name="Copeland A."/>
            <person name="Barry K.W."/>
            <person name="Cichocki N."/>
            <person name="Veneault-Fourrey C."/>
            <person name="LaButti K."/>
            <person name="Lindquist E.A."/>
            <person name="Lipzen A."/>
            <person name="Lundell T."/>
            <person name="Morin E."/>
            <person name="Murat C."/>
            <person name="Sun H."/>
            <person name="Tunlid A."/>
            <person name="Henrissat B."/>
            <person name="Grigoriev I.V."/>
            <person name="Hibbett D.S."/>
            <person name="Martin F."/>
            <person name="Nordberg H.P."/>
            <person name="Cantor M.N."/>
            <person name="Hua S.X."/>
        </authorList>
    </citation>
    <scope>NUCLEOTIDE SEQUENCE [LARGE SCALE GENOMIC DNA]</scope>
    <source>
        <strain evidence="1 2">Foug A</strain>
    </source>
</reference>
<proteinExistence type="predicted"/>
<name>A0A0C2Z1C2_9AGAM</name>
<evidence type="ECO:0000313" key="2">
    <source>
        <dbReference type="Proteomes" id="UP000053989"/>
    </source>
</evidence>
<dbReference type="EMBL" id="KN822131">
    <property type="protein sequence ID" value="KIM55608.1"/>
    <property type="molecule type" value="Genomic_DNA"/>
</dbReference>
<dbReference type="OrthoDB" id="2682674at2759"/>
<evidence type="ECO:0000313" key="1">
    <source>
        <dbReference type="EMBL" id="KIM55608.1"/>
    </source>
</evidence>
<gene>
    <name evidence="1" type="ORF">SCLCIDRAFT_134390</name>
</gene>
<dbReference type="HOGENOM" id="CLU_158360_0_0_1"/>
<dbReference type="Proteomes" id="UP000053989">
    <property type="component" value="Unassembled WGS sequence"/>
</dbReference>